<dbReference type="Pfam" id="PF14088">
    <property type="entry name" value="DUF4268"/>
    <property type="match status" value="1"/>
</dbReference>
<dbReference type="Gene3D" id="3.40.1350.10">
    <property type="match status" value="1"/>
</dbReference>
<dbReference type="RefSeq" id="WP_173943097.1">
    <property type="nucleotide sequence ID" value="NZ_CBCSCD010000001.1"/>
</dbReference>
<dbReference type="Proteomes" id="UP000500806">
    <property type="component" value="Chromosome"/>
</dbReference>
<dbReference type="InterPro" id="IPR011856">
    <property type="entry name" value="tRNA_endonuc-like_dom_sf"/>
</dbReference>
<dbReference type="AlphaFoldDB" id="A0A6M9PVH4"/>
<gene>
    <name evidence="2" type="ORF">DCO16_07635</name>
</gene>
<dbReference type="EMBL" id="CP028941">
    <property type="protein sequence ID" value="QKM62937.1"/>
    <property type="molecule type" value="Genomic_DNA"/>
</dbReference>
<dbReference type="GO" id="GO:0003676">
    <property type="term" value="F:nucleic acid binding"/>
    <property type="evidence" value="ECO:0007669"/>
    <property type="project" value="InterPro"/>
</dbReference>
<accession>A0A6M9PVH4</accession>
<evidence type="ECO:0000313" key="3">
    <source>
        <dbReference type="Proteomes" id="UP000500806"/>
    </source>
</evidence>
<sequence>MKQNLGNLLKISLREAWKNETTDFTPWLAEQENLNSLADTLGLGELELVQREYPIGDFSLDILCTDDQGEVIIENQLEKTDHTHLGQIITYASGVGAKKIIWIAESFRREHISALEFLNQNTTEDLNFFGVEIELWQIGDSPMAPSFNVVVKPNGWAKAGREQARAVSSATPLKLLQLKFWTELVAYIDQHNIDLRTSEPKPRHWFDNRLGKSGYTLSFTANSRASRLGVELYVNPEDSKQKFAALEARKTEIETALGLEVDWQPLPDSYACRIALFKPDFELEDEAQWPSYFEWLTKNGIKFQDVFKPIIRTI</sequence>
<feature type="domain" description="DUF4268" evidence="1">
    <location>
        <begin position="176"/>
        <end position="310"/>
    </location>
</feature>
<proteinExistence type="predicted"/>
<evidence type="ECO:0000313" key="2">
    <source>
        <dbReference type="EMBL" id="QKM62937.1"/>
    </source>
</evidence>
<name>A0A6M9PVH4_9BURK</name>
<protein>
    <submittedName>
        <fullName evidence="2">DUF4268 domain-containing protein</fullName>
    </submittedName>
</protein>
<dbReference type="KEGG" id="pani:DCO16_07635"/>
<evidence type="ECO:0000259" key="1">
    <source>
        <dbReference type="Pfam" id="PF14088"/>
    </source>
</evidence>
<dbReference type="InterPro" id="IPR025364">
    <property type="entry name" value="DUF4268"/>
</dbReference>
<organism evidence="2 3">
    <name type="scientific">Polynucleobacter antarcticus</name>
    <dbReference type="NCBI Taxonomy" id="1743162"/>
    <lineage>
        <taxon>Bacteria</taxon>
        <taxon>Pseudomonadati</taxon>
        <taxon>Pseudomonadota</taxon>
        <taxon>Betaproteobacteria</taxon>
        <taxon>Burkholderiales</taxon>
        <taxon>Burkholderiaceae</taxon>
        <taxon>Polynucleobacter</taxon>
    </lineage>
</organism>
<reference evidence="2 3" key="1">
    <citation type="submission" date="2018-04" db="EMBL/GenBank/DDBJ databases">
        <title>Polynucleobacter sp. LimPoW16 genome.</title>
        <authorList>
            <person name="Hahn M.W."/>
        </authorList>
    </citation>
    <scope>NUCLEOTIDE SEQUENCE [LARGE SCALE GENOMIC DNA]</scope>
    <source>
        <strain evidence="2 3">LimPoW16</strain>
    </source>
</reference>
<keyword evidence="3" id="KW-1185">Reference proteome</keyword>